<reference evidence="1" key="1">
    <citation type="submission" date="2021-01" db="EMBL/GenBank/DDBJ databases">
        <title>Whole genome shotgun sequence of Virgisporangium aurantiacum NBRC 16421.</title>
        <authorList>
            <person name="Komaki H."/>
            <person name="Tamura T."/>
        </authorList>
    </citation>
    <scope>NUCLEOTIDE SEQUENCE</scope>
    <source>
        <strain evidence="1">NBRC 16421</strain>
    </source>
</reference>
<dbReference type="RefSeq" id="WP_204008402.1">
    <property type="nucleotide sequence ID" value="NZ_BOPG01000081.1"/>
</dbReference>
<organism evidence="1 2">
    <name type="scientific">Virgisporangium aurantiacum</name>
    <dbReference type="NCBI Taxonomy" id="175570"/>
    <lineage>
        <taxon>Bacteria</taxon>
        <taxon>Bacillati</taxon>
        <taxon>Actinomycetota</taxon>
        <taxon>Actinomycetes</taxon>
        <taxon>Micromonosporales</taxon>
        <taxon>Micromonosporaceae</taxon>
        <taxon>Virgisporangium</taxon>
    </lineage>
</organism>
<accession>A0A8J3ZJF2</accession>
<gene>
    <name evidence="1" type="ORF">Vau01_101470</name>
</gene>
<proteinExistence type="predicted"/>
<protein>
    <submittedName>
        <fullName evidence="1">Uncharacterized protein</fullName>
    </submittedName>
</protein>
<sequence>MKWIAGRPGMVEHWDDEEFDIDDWRVDILPKADDVVHTARVLLGEADPDALTEFDRLHQEGWADDPPHWSGDRLRAFSEAAGRIPDLATRPGGYWELSDETVTELTPKLPWSSRYVESPVAVRRESIKAEWVNARQLHEFLAQAAAAGNEVIAE</sequence>
<dbReference type="AlphaFoldDB" id="A0A8J3ZJF2"/>
<keyword evidence="2" id="KW-1185">Reference proteome</keyword>
<comment type="caution">
    <text evidence="1">The sequence shown here is derived from an EMBL/GenBank/DDBJ whole genome shotgun (WGS) entry which is preliminary data.</text>
</comment>
<evidence type="ECO:0000313" key="2">
    <source>
        <dbReference type="Proteomes" id="UP000612585"/>
    </source>
</evidence>
<evidence type="ECO:0000313" key="1">
    <source>
        <dbReference type="EMBL" id="GIJ62631.1"/>
    </source>
</evidence>
<name>A0A8J3ZJF2_9ACTN</name>
<dbReference type="Proteomes" id="UP000612585">
    <property type="component" value="Unassembled WGS sequence"/>
</dbReference>
<dbReference type="EMBL" id="BOPG01000081">
    <property type="protein sequence ID" value="GIJ62631.1"/>
    <property type="molecule type" value="Genomic_DNA"/>
</dbReference>